<dbReference type="Proteomes" id="UP000502377">
    <property type="component" value="Chromosome"/>
</dbReference>
<dbReference type="Gene3D" id="3.40.50.10190">
    <property type="entry name" value="BRCT domain"/>
    <property type="match status" value="1"/>
</dbReference>
<evidence type="ECO:0000256" key="10">
    <source>
        <dbReference type="ARBA" id="ARBA00023027"/>
    </source>
</evidence>
<evidence type="ECO:0000256" key="8">
    <source>
        <dbReference type="ARBA" id="ARBA00022833"/>
    </source>
</evidence>
<keyword evidence="11 14" id="KW-0234">DNA repair</keyword>
<dbReference type="FunFam" id="2.40.50.140:FF:000012">
    <property type="entry name" value="DNA ligase"/>
    <property type="match status" value="1"/>
</dbReference>
<dbReference type="InterPro" id="IPR010994">
    <property type="entry name" value="RuvA_2-like"/>
</dbReference>
<keyword evidence="4 14" id="KW-0436">Ligase</keyword>
<dbReference type="Gene3D" id="2.40.50.140">
    <property type="entry name" value="Nucleic acid-binding proteins"/>
    <property type="match status" value="1"/>
</dbReference>
<dbReference type="SMART" id="SM00278">
    <property type="entry name" value="HhH1"/>
    <property type="match status" value="3"/>
</dbReference>
<dbReference type="AlphaFoldDB" id="A0A6G5QM94"/>
<feature type="binding site" evidence="14">
    <location>
        <position position="396"/>
    </location>
    <ligand>
        <name>Zn(2+)</name>
        <dbReference type="ChEBI" id="CHEBI:29105"/>
    </ligand>
</feature>
<keyword evidence="5 14" id="KW-0235">DNA replication</keyword>
<feature type="binding site" evidence="14">
    <location>
        <begin position="30"/>
        <end position="34"/>
    </location>
    <ligand>
        <name>NAD(+)</name>
        <dbReference type="ChEBI" id="CHEBI:57540"/>
    </ligand>
</feature>
<reference evidence="17 18" key="1">
    <citation type="submission" date="2016-07" db="EMBL/GenBank/DDBJ databases">
        <title>Comparative genomics of the Campylobacter concisus group.</title>
        <authorList>
            <person name="Miller W.G."/>
            <person name="Yee E."/>
            <person name="Chapman M.H."/>
            <person name="Huynh S."/>
            <person name="Bono J.L."/>
            <person name="On S.L.W."/>
            <person name="StLeger J."/>
            <person name="Foster G."/>
            <person name="Parker C.T."/>
        </authorList>
    </citation>
    <scope>NUCLEOTIDE SEQUENCE [LARGE SCALE GENOMIC DNA]</scope>
    <source>
        <strain evidence="17 18">ATCC 33238</strain>
    </source>
</reference>
<dbReference type="FunFam" id="1.10.150.20:FF:000007">
    <property type="entry name" value="DNA ligase"/>
    <property type="match status" value="1"/>
</dbReference>
<dbReference type="Gene3D" id="3.30.470.30">
    <property type="entry name" value="DNA ligase/mRNA capping enzyme"/>
    <property type="match status" value="1"/>
</dbReference>
<keyword evidence="6 14" id="KW-0479">Metal-binding</keyword>
<dbReference type="InterPro" id="IPR001357">
    <property type="entry name" value="BRCT_dom"/>
</dbReference>
<evidence type="ECO:0000256" key="11">
    <source>
        <dbReference type="ARBA" id="ARBA00023204"/>
    </source>
</evidence>
<sequence length="647" mass="72125">MDKKEYLEAVDTLNAWAKAYYTDDAPIATDEEYDELYHKVLEFERANPGDISMFSPTKRVGGEVSDGFVKARHSVRMWSMEDIFSFEELLAWLKRGDKEGLEFALQPKFDGASLNLLYENGALVRAITRGDGITGEDVTSNAKVIKNIPLQIAYNGRIEIRGEVVIAKNDFDEINFARAQRGEPQLSNPRNAAAGSLRQLDSAVTASRRLRFKPWGYGEQNLGLETYSQMMDFIYSQGFEREEFFKICRTAEQIEEAYKQLVAQRDSKPFMMDGLVVRVQSIAASEELGYTEKFPKFMVAYKFPAIEKTTRLLDVAFQVGRSGVVTPVGVLEPVNIDGATVKSATLHNFDEIERLGVQKGDFISIIRSGDVIPKITGVFKQRRDGSQMPIERPRECPVCGSMLLDEGVFVKCQNLECKARVINSLIHFASKKCLNIDGLGEAIVNQLFEAGLVAKIADIYELTAQDLASLEGFKDKKIANLLGAIEASRTPALHSFIASLGIEHIGEVAAKKIAQIYPQNWRELSFGEVAAIEGFGEAMAESYAEFMQVNRQNLDEILRFVSPQAQIYETKQSAISGKTFVITGTLSKSRDEFKRVLEANGAKVSGSVSKKTDFVLYGDEAGSKLDKARELGVKAITEDELRRMIEI</sequence>
<dbReference type="NCBIfam" id="NF005932">
    <property type="entry name" value="PRK07956.1"/>
    <property type="match status" value="1"/>
</dbReference>
<dbReference type="InterPro" id="IPR004150">
    <property type="entry name" value="NAD_DNA_ligase_OB"/>
</dbReference>
<evidence type="ECO:0000256" key="3">
    <source>
        <dbReference type="ARBA" id="ARBA00013308"/>
    </source>
</evidence>
<feature type="binding site" evidence="14">
    <location>
        <position position="412"/>
    </location>
    <ligand>
        <name>Zn(2+)</name>
        <dbReference type="ChEBI" id="CHEBI:29105"/>
    </ligand>
</feature>
<evidence type="ECO:0000256" key="5">
    <source>
        <dbReference type="ARBA" id="ARBA00022705"/>
    </source>
</evidence>
<dbReference type="InterPro" id="IPR012340">
    <property type="entry name" value="NA-bd_OB-fold"/>
</dbReference>
<dbReference type="PROSITE" id="PS01056">
    <property type="entry name" value="DNA_LIGASE_N2"/>
    <property type="match status" value="1"/>
</dbReference>
<keyword evidence="14" id="KW-0464">Manganese</keyword>
<dbReference type="GO" id="GO:0006281">
    <property type="term" value="P:DNA repair"/>
    <property type="evidence" value="ECO:0007669"/>
    <property type="project" value="UniProtKB-KW"/>
</dbReference>
<evidence type="ECO:0000313" key="18">
    <source>
        <dbReference type="Proteomes" id="UP000502377"/>
    </source>
</evidence>
<evidence type="ECO:0000256" key="2">
    <source>
        <dbReference type="ARBA" id="ARBA00012722"/>
    </source>
</evidence>
<feature type="active site" description="N6-AMP-lysine intermediate" evidence="14">
    <location>
        <position position="108"/>
    </location>
</feature>
<dbReference type="Gene3D" id="1.10.150.20">
    <property type="entry name" value="5' to 3' exonuclease, C-terminal subdomain"/>
    <property type="match status" value="2"/>
</dbReference>
<dbReference type="KEGG" id="crx:CRECT_0925"/>
<evidence type="ECO:0000256" key="12">
    <source>
        <dbReference type="ARBA" id="ARBA00034005"/>
    </source>
</evidence>
<evidence type="ECO:0000256" key="15">
    <source>
        <dbReference type="RuleBase" id="RU000618"/>
    </source>
</evidence>
<dbReference type="Pfam" id="PF03120">
    <property type="entry name" value="OB_DNA_ligase"/>
    <property type="match status" value="1"/>
</dbReference>
<evidence type="ECO:0000259" key="16">
    <source>
        <dbReference type="PROSITE" id="PS50172"/>
    </source>
</evidence>
<evidence type="ECO:0000256" key="7">
    <source>
        <dbReference type="ARBA" id="ARBA00022763"/>
    </source>
</evidence>
<dbReference type="InterPro" id="IPR033136">
    <property type="entry name" value="DNA_ligase_CS"/>
</dbReference>
<dbReference type="RefSeq" id="WP_004319439.1">
    <property type="nucleotide sequence ID" value="NZ_CP012543.1"/>
</dbReference>
<comment type="function">
    <text evidence="1 14">DNA ligase that catalyzes the formation of phosphodiester linkages between 5'-phosphoryl and 3'-hydroxyl groups in double-stranded DNA using NAD as a coenzyme and as the energy source for the reaction. It is essential for DNA replication and repair of damaged DNA.</text>
</comment>
<dbReference type="InterPro" id="IPR018239">
    <property type="entry name" value="DNA_ligase_AS"/>
</dbReference>
<evidence type="ECO:0000256" key="6">
    <source>
        <dbReference type="ARBA" id="ARBA00022723"/>
    </source>
</evidence>
<dbReference type="Pfam" id="PF12826">
    <property type="entry name" value="HHH_2"/>
    <property type="match status" value="1"/>
</dbReference>
<keyword evidence="10 14" id="KW-0520">NAD</keyword>
<feature type="binding site" evidence="14">
    <location>
        <position position="399"/>
    </location>
    <ligand>
        <name>Zn(2+)</name>
        <dbReference type="ChEBI" id="CHEBI:29105"/>
    </ligand>
</feature>
<dbReference type="NCBIfam" id="TIGR00575">
    <property type="entry name" value="dnlj"/>
    <property type="match status" value="1"/>
</dbReference>
<name>A0A6G5QM94_CAMRE</name>
<evidence type="ECO:0000256" key="14">
    <source>
        <dbReference type="HAMAP-Rule" id="MF_01588"/>
    </source>
</evidence>
<dbReference type="GO" id="GO:0006260">
    <property type="term" value="P:DNA replication"/>
    <property type="evidence" value="ECO:0007669"/>
    <property type="project" value="UniProtKB-KW"/>
</dbReference>
<dbReference type="SUPFAM" id="SSF52113">
    <property type="entry name" value="BRCT domain"/>
    <property type="match status" value="1"/>
</dbReference>
<evidence type="ECO:0000256" key="9">
    <source>
        <dbReference type="ARBA" id="ARBA00022842"/>
    </source>
</evidence>
<dbReference type="InterPro" id="IPR036420">
    <property type="entry name" value="BRCT_dom_sf"/>
</dbReference>
<dbReference type="InterPro" id="IPR041663">
    <property type="entry name" value="DisA/LigA_HHH"/>
</dbReference>
<evidence type="ECO:0000256" key="4">
    <source>
        <dbReference type="ARBA" id="ARBA00022598"/>
    </source>
</evidence>
<organism evidence="17 18">
    <name type="scientific">Campylobacter rectus</name>
    <name type="common">Wolinella recta</name>
    <dbReference type="NCBI Taxonomy" id="203"/>
    <lineage>
        <taxon>Bacteria</taxon>
        <taxon>Pseudomonadati</taxon>
        <taxon>Campylobacterota</taxon>
        <taxon>Epsilonproteobacteria</taxon>
        <taxon>Campylobacterales</taxon>
        <taxon>Campylobacteraceae</taxon>
        <taxon>Campylobacter</taxon>
    </lineage>
</organism>
<dbReference type="InterPro" id="IPR001679">
    <property type="entry name" value="DNA_ligase"/>
</dbReference>
<feature type="binding site" evidence="14">
    <location>
        <position position="129"/>
    </location>
    <ligand>
        <name>NAD(+)</name>
        <dbReference type="ChEBI" id="CHEBI:57540"/>
    </ligand>
</feature>
<dbReference type="Pfam" id="PF01653">
    <property type="entry name" value="DNA_ligase_aden"/>
    <property type="match status" value="1"/>
</dbReference>
<dbReference type="SUPFAM" id="SSF47781">
    <property type="entry name" value="RuvA domain 2-like"/>
    <property type="match status" value="1"/>
</dbReference>
<dbReference type="SUPFAM" id="SSF50249">
    <property type="entry name" value="Nucleic acid-binding proteins"/>
    <property type="match status" value="1"/>
</dbReference>
<evidence type="ECO:0000256" key="13">
    <source>
        <dbReference type="ARBA" id="ARBA00060881"/>
    </source>
</evidence>
<dbReference type="PROSITE" id="PS01055">
    <property type="entry name" value="DNA_LIGASE_N1"/>
    <property type="match status" value="1"/>
</dbReference>
<dbReference type="SUPFAM" id="SSF56091">
    <property type="entry name" value="DNA ligase/mRNA capping enzyme, catalytic domain"/>
    <property type="match status" value="1"/>
</dbReference>
<accession>A0A6G5QM94</accession>
<dbReference type="GO" id="GO:0003911">
    <property type="term" value="F:DNA ligase (NAD+) activity"/>
    <property type="evidence" value="ECO:0007669"/>
    <property type="project" value="UniProtKB-UniRule"/>
</dbReference>
<comment type="caution">
    <text evidence="14">Lacks conserved residue(s) required for the propagation of feature annotation.</text>
</comment>
<evidence type="ECO:0000313" key="17">
    <source>
        <dbReference type="EMBL" id="QCD46596.1"/>
    </source>
</evidence>
<dbReference type="SMART" id="SM00532">
    <property type="entry name" value="LIGANc"/>
    <property type="match status" value="1"/>
</dbReference>
<feature type="binding site" evidence="14">
    <location>
        <position position="417"/>
    </location>
    <ligand>
        <name>Zn(2+)</name>
        <dbReference type="ChEBI" id="CHEBI:29105"/>
    </ligand>
</feature>
<evidence type="ECO:0000256" key="1">
    <source>
        <dbReference type="ARBA" id="ARBA00004067"/>
    </source>
</evidence>
<dbReference type="EC" id="6.5.1.2" evidence="2 14"/>
<dbReference type="EMBL" id="CP012543">
    <property type="protein sequence ID" value="QCD46596.1"/>
    <property type="molecule type" value="Genomic_DNA"/>
</dbReference>
<feature type="binding site" evidence="14">
    <location>
        <position position="163"/>
    </location>
    <ligand>
        <name>NAD(+)</name>
        <dbReference type="ChEBI" id="CHEBI:57540"/>
    </ligand>
</feature>
<comment type="similarity">
    <text evidence="13 14">Belongs to the NAD-dependent DNA ligase family. LigA subfamily.</text>
</comment>
<keyword evidence="9 14" id="KW-0460">Magnesium</keyword>
<dbReference type="HAMAP" id="MF_01588">
    <property type="entry name" value="DNA_ligase_A"/>
    <property type="match status" value="1"/>
</dbReference>
<feature type="binding site" evidence="14">
    <location>
        <begin position="79"/>
        <end position="80"/>
    </location>
    <ligand>
        <name>NAD(+)</name>
        <dbReference type="ChEBI" id="CHEBI:57540"/>
    </ligand>
</feature>
<feature type="domain" description="BRCT" evidence="16">
    <location>
        <begin position="570"/>
        <end position="647"/>
    </location>
</feature>
<dbReference type="CDD" id="cd00114">
    <property type="entry name" value="LIGANc"/>
    <property type="match status" value="1"/>
</dbReference>
<dbReference type="InterPro" id="IPR003583">
    <property type="entry name" value="Hlx-hairpin-Hlx_DNA-bd_motif"/>
</dbReference>
<dbReference type="Pfam" id="PF00533">
    <property type="entry name" value="BRCT"/>
    <property type="match status" value="1"/>
</dbReference>
<dbReference type="GO" id="GO:0003677">
    <property type="term" value="F:DNA binding"/>
    <property type="evidence" value="ECO:0007669"/>
    <property type="project" value="InterPro"/>
</dbReference>
<feature type="binding site" evidence="14">
    <location>
        <position position="302"/>
    </location>
    <ligand>
        <name>NAD(+)</name>
        <dbReference type="ChEBI" id="CHEBI:57540"/>
    </ligand>
</feature>
<keyword evidence="8 14" id="KW-0862">Zinc</keyword>
<dbReference type="CDD" id="cd17748">
    <property type="entry name" value="BRCT_DNA_ligase_like"/>
    <property type="match status" value="1"/>
</dbReference>
<dbReference type="InterPro" id="IPR013840">
    <property type="entry name" value="DNAligase_N"/>
</dbReference>
<comment type="catalytic activity">
    <reaction evidence="12 14 15">
        <text>NAD(+) + (deoxyribonucleotide)n-3'-hydroxyl + 5'-phospho-(deoxyribonucleotide)m = (deoxyribonucleotide)n+m + AMP + beta-nicotinamide D-nucleotide.</text>
        <dbReference type="EC" id="6.5.1.2"/>
    </reaction>
</comment>
<dbReference type="Gene3D" id="1.10.287.610">
    <property type="entry name" value="Helix hairpin bin"/>
    <property type="match status" value="1"/>
</dbReference>
<dbReference type="SMART" id="SM00292">
    <property type="entry name" value="BRCT"/>
    <property type="match status" value="1"/>
</dbReference>
<dbReference type="InterPro" id="IPR013839">
    <property type="entry name" value="DNAligase_adenylation"/>
</dbReference>
<keyword evidence="7 14" id="KW-0227">DNA damage</keyword>
<protein>
    <recommendedName>
        <fullName evidence="3 14">DNA ligase</fullName>
        <ecNumber evidence="2 14">6.5.1.2</ecNumber>
    </recommendedName>
    <alternativeName>
        <fullName evidence="14">Polydeoxyribonucleotide synthase [NAD(+)]</fullName>
    </alternativeName>
</protein>
<gene>
    <name evidence="14 17" type="primary">ligA</name>
    <name evidence="17" type="ORF">CRECT_0925</name>
</gene>
<dbReference type="PIRSF" id="PIRSF001604">
    <property type="entry name" value="LigA"/>
    <property type="match status" value="1"/>
</dbReference>
<proteinExistence type="inferred from homology"/>
<dbReference type="GO" id="GO:0046872">
    <property type="term" value="F:metal ion binding"/>
    <property type="evidence" value="ECO:0007669"/>
    <property type="project" value="UniProtKB-KW"/>
</dbReference>
<comment type="cofactor">
    <cofactor evidence="14">
        <name>Mg(2+)</name>
        <dbReference type="ChEBI" id="CHEBI:18420"/>
    </cofactor>
    <cofactor evidence="14">
        <name>Mn(2+)</name>
        <dbReference type="ChEBI" id="CHEBI:29035"/>
    </cofactor>
</comment>
<dbReference type="PROSITE" id="PS50172">
    <property type="entry name" value="BRCT"/>
    <property type="match status" value="1"/>
</dbReference>